<dbReference type="PANTHER" id="PTHR39518">
    <property type="entry name" value="UPF0215 PROTEIN MJ1150"/>
    <property type="match status" value="1"/>
</dbReference>
<reference evidence="2 3" key="1">
    <citation type="journal article" date="2019" name="Int. J. Syst. Evol. Microbiol.">
        <title>The Global Catalogue of Microorganisms (GCM) 10K type strain sequencing project: providing services to taxonomists for standard genome sequencing and annotation.</title>
        <authorList>
            <consortium name="The Broad Institute Genomics Platform"/>
            <consortium name="The Broad Institute Genome Sequencing Center for Infectious Disease"/>
            <person name="Wu L."/>
            <person name="Ma J."/>
        </authorList>
    </citation>
    <scope>NUCLEOTIDE SEQUENCE [LARGE SCALE GENOMIC DNA]</scope>
    <source>
        <strain evidence="2 3">JCM 19585</strain>
    </source>
</reference>
<dbReference type="Pfam" id="PF01949">
    <property type="entry name" value="Endo_dU"/>
    <property type="match status" value="1"/>
</dbReference>
<proteinExistence type="inferred from homology"/>
<protein>
    <recommendedName>
        <fullName evidence="1">UPF0215 protein GCM10009037_10040</fullName>
    </recommendedName>
</protein>
<dbReference type="OrthoDB" id="15207at2157"/>
<dbReference type="AlphaFoldDB" id="A0A830ETK6"/>
<dbReference type="EMBL" id="BMPF01000001">
    <property type="protein sequence ID" value="GGL28372.1"/>
    <property type="molecule type" value="Genomic_DNA"/>
</dbReference>
<keyword evidence="3" id="KW-1185">Reference proteome</keyword>
<name>A0A830ETK6_9EURY</name>
<organism evidence="2 3">
    <name type="scientific">Halarchaeum grantii</name>
    <dbReference type="NCBI Taxonomy" id="1193105"/>
    <lineage>
        <taxon>Archaea</taxon>
        <taxon>Methanobacteriati</taxon>
        <taxon>Methanobacteriota</taxon>
        <taxon>Stenosarchaea group</taxon>
        <taxon>Halobacteria</taxon>
        <taxon>Halobacteriales</taxon>
        <taxon>Halobacteriaceae</taxon>
    </lineage>
</organism>
<dbReference type="Proteomes" id="UP000628840">
    <property type="component" value="Unassembled WGS sequence"/>
</dbReference>
<gene>
    <name evidence="2" type="ORF">GCM10009037_10040</name>
</gene>
<comment type="caution">
    <text evidence="2">The sequence shown here is derived from an EMBL/GenBank/DDBJ whole genome shotgun (WGS) entry which is preliminary data.</text>
</comment>
<evidence type="ECO:0000313" key="3">
    <source>
        <dbReference type="Proteomes" id="UP000628840"/>
    </source>
</evidence>
<evidence type="ECO:0000313" key="2">
    <source>
        <dbReference type="EMBL" id="GGL28372.1"/>
    </source>
</evidence>
<dbReference type="RefSeq" id="WP_188879874.1">
    <property type="nucleotide sequence ID" value="NZ_BMPF01000001.1"/>
</dbReference>
<dbReference type="HAMAP" id="MF_00582">
    <property type="entry name" value="UPF0215"/>
    <property type="match status" value="1"/>
</dbReference>
<comment type="similarity">
    <text evidence="1">Belongs to the UPF0215 family.</text>
</comment>
<dbReference type="Gene3D" id="3.30.2170.10">
    <property type="entry name" value="archaeoglobus fulgidus dsm 4304 superfamily"/>
    <property type="match status" value="1"/>
</dbReference>
<evidence type="ECO:0000256" key="1">
    <source>
        <dbReference type="HAMAP-Rule" id="MF_00582"/>
    </source>
</evidence>
<accession>A0A830ETK6</accession>
<dbReference type="InterPro" id="IPR002802">
    <property type="entry name" value="Endo_dU"/>
</dbReference>
<sequence>MKSGARALGVAESYAPDAERSTLAGAVVRADRVVDDFCFRSATVGGTDVTEAAIDIWESLDRPDVRYVLVAGVALAWYNVLDLGRLHDAVERPVVAVSFEASGGLEAAIEREFAGDARDARLAAYRALPERHALDVGGDTVYVRSVGCDDPDAVVRAYTPEGGRPEPLRVAREAARAADDYRRTPDA</sequence>
<dbReference type="PANTHER" id="PTHR39518:SF2">
    <property type="entry name" value="UPF0215 PROTEIN MJ1150"/>
    <property type="match status" value="1"/>
</dbReference>